<evidence type="ECO:0000313" key="7">
    <source>
        <dbReference type="Proteomes" id="UP000180088"/>
    </source>
</evidence>
<dbReference type="Pfam" id="PF01047">
    <property type="entry name" value="MarR"/>
    <property type="match status" value="1"/>
</dbReference>
<dbReference type="GO" id="GO:0003700">
    <property type="term" value="F:DNA-binding transcription factor activity"/>
    <property type="evidence" value="ECO:0007669"/>
    <property type="project" value="InterPro"/>
</dbReference>
<evidence type="ECO:0000313" key="6">
    <source>
        <dbReference type="EMBL" id="OHX19017.1"/>
    </source>
</evidence>
<dbReference type="SUPFAM" id="SSF46785">
    <property type="entry name" value="Winged helix' DNA-binding domain"/>
    <property type="match status" value="1"/>
</dbReference>
<keyword evidence="2" id="KW-0238">DNA-binding</keyword>
<reference evidence="7 8" key="1">
    <citation type="submission" date="2016-09" db="EMBL/GenBank/DDBJ databases">
        <title>Chromobacterium muskegensis sp. nov., an insecticidal bacterium isolated from Sphagnum bogs.</title>
        <authorList>
            <person name="Sparks M.E."/>
            <person name="Blackburn M.B."/>
            <person name="Gundersen-Rindal D.E."/>
            <person name="Mitchell A."/>
            <person name="Farrar R."/>
            <person name="Kuhar D."/>
        </authorList>
    </citation>
    <scope>NUCLEOTIDE SEQUENCE [LARGE SCALE GENOMIC DNA]</scope>
    <source>
        <strain evidence="6 8">14B-1</strain>
        <strain evidence="5 7">37-2</strain>
    </source>
</reference>
<dbReference type="STRING" id="1903179.BI347_16605"/>
<dbReference type="InterPro" id="IPR036388">
    <property type="entry name" value="WH-like_DNA-bd_sf"/>
</dbReference>
<dbReference type="PANTHER" id="PTHR33164">
    <property type="entry name" value="TRANSCRIPTIONAL REGULATOR, MARR FAMILY"/>
    <property type="match status" value="1"/>
</dbReference>
<protein>
    <submittedName>
        <fullName evidence="5">MarR family transcriptional regulator</fullName>
    </submittedName>
</protein>
<keyword evidence="3" id="KW-0804">Transcription</keyword>
<dbReference type="GO" id="GO:0006950">
    <property type="term" value="P:response to stress"/>
    <property type="evidence" value="ECO:0007669"/>
    <property type="project" value="TreeGrafter"/>
</dbReference>
<dbReference type="Proteomes" id="UP000180280">
    <property type="component" value="Unassembled WGS sequence"/>
</dbReference>
<evidence type="ECO:0000259" key="4">
    <source>
        <dbReference type="PROSITE" id="PS50995"/>
    </source>
</evidence>
<dbReference type="InterPro" id="IPR000835">
    <property type="entry name" value="HTH_MarR-typ"/>
</dbReference>
<evidence type="ECO:0000256" key="3">
    <source>
        <dbReference type="ARBA" id="ARBA00023163"/>
    </source>
</evidence>
<dbReference type="AlphaFoldDB" id="A0A1S1WW88"/>
<evidence type="ECO:0000313" key="5">
    <source>
        <dbReference type="EMBL" id="OHX11305.1"/>
    </source>
</evidence>
<accession>A0A1S1WW88</accession>
<dbReference type="RefSeq" id="WP_071114049.1">
    <property type="nucleotide sequence ID" value="NZ_MKCS01000002.1"/>
</dbReference>
<sequence>MNTADTPSWREESAGLQAPHLLLMRETLPADNAEDGATAGLLLLWLGDDALKLVNERLAEHGLSENKLQVLMLFLLQEKGCFGDDTPTPSSIANYCGITRASATGLLDWLEKRGLIARTPHPTDRRSLQLKLTDQARTVLGDALPGFWRSCSALTDALDAQEKSQLLTLLAKMWNATQAR</sequence>
<dbReference type="OrthoDB" id="1467380at2"/>
<gene>
    <name evidence="6" type="ORF">BI344_10400</name>
    <name evidence="5" type="ORF">BI347_16605</name>
</gene>
<dbReference type="SMART" id="SM00347">
    <property type="entry name" value="HTH_MARR"/>
    <property type="match status" value="1"/>
</dbReference>
<organism evidence="5 7">
    <name type="scientific">Chromobacterium sphagni</name>
    <dbReference type="NCBI Taxonomy" id="1903179"/>
    <lineage>
        <taxon>Bacteria</taxon>
        <taxon>Pseudomonadati</taxon>
        <taxon>Pseudomonadota</taxon>
        <taxon>Betaproteobacteria</taxon>
        <taxon>Neisseriales</taxon>
        <taxon>Chromobacteriaceae</taxon>
        <taxon>Chromobacterium</taxon>
    </lineage>
</organism>
<feature type="domain" description="HTH marR-type" evidence="4">
    <location>
        <begin position="20"/>
        <end position="175"/>
    </location>
</feature>
<evidence type="ECO:0000313" key="8">
    <source>
        <dbReference type="Proteomes" id="UP000180280"/>
    </source>
</evidence>
<keyword evidence="1" id="KW-0805">Transcription regulation</keyword>
<proteinExistence type="predicted"/>
<dbReference type="Proteomes" id="UP000180088">
    <property type="component" value="Unassembled WGS sequence"/>
</dbReference>
<dbReference type="InterPro" id="IPR036390">
    <property type="entry name" value="WH_DNA-bd_sf"/>
</dbReference>
<dbReference type="PROSITE" id="PS50995">
    <property type="entry name" value="HTH_MARR_2"/>
    <property type="match status" value="1"/>
</dbReference>
<dbReference type="InterPro" id="IPR023187">
    <property type="entry name" value="Tscrpt_reg_MarR-type_CS"/>
</dbReference>
<dbReference type="GO" id="GO:0003677">
    <property type="term" value="F:DNA binding"/>
    <property type="evidence" value="ECO:0007669"/>
    <property type="project" value="UniProtKB-KW"/>
</dbReference>
<dbReference type="InterPro" id="IPR039422">
    <property type="entry name" value="MarR/SlyA-like"/>
</dbReference>
<dbReference type="PRINTS" id="PR00598">
    <property type="entry name" value="HTHMARR"/>
</dbReference>
<name>A0A1S1WW88_9NEIS</name>
<dbReference type="Gene3D" id="1.10.10.10">
    <property type="entry name" value="Winged helix-like DNA-binding domain superfamily/Winged helix DNA-binding domain"/>
    <property type="match status" value="1"/>
</dbReference>
<dbReference type="PANTHER" id="PTHR33164:SF43">
    <property type="entry name" value="HTH-TYPE TRANSCRIPTIONAL REPRESSOR YETL"/>
    <property type="match status" value="1"/>
</dbReference>
<evidence type="ECO:0000256" key="2">
    <source>
        <dbReference type="ARBA" id="ARBA00023125"/>
    </source>
</evidence>
<keyword evidence="8" id="KW-1185">Reference proteome</keyword>
<dbReference type="EMBL" id="MKCS01000002">
    <property type="protein sequence ID" value="OHX11305.1"/>
    <property type="molecule type" value="Genomic_DNA"/>
</dbReference>
<dbReference type="EMBL" id="MKCT01000050">
    <property type="protein sequence ID" value="OHX19017.1"/>
    <property type="molecule type" value="Genomic_DNA"/>
</dbReference>
<dbReference type="PROSITE" id="PS01117">
    <property type="entry name" value="HTH_MARR_1"/>
    <property type="match status" value="1"/>
</dbReference>
<comment type="caution">
    <text evidence="5">The sequence shown here is derived from an EMBL/GenBank/DDBJ whole genome shotgun (WGS) entry which is preliminary data.</text>
</comment>
<evidence type="ECO:0000256" key="1">
    <source>
        <dbReference type="ARBA" id="ARBA00023015"/>
    </source>
</evidence>